<dbReference type="InterPro" id="IPR038186">
    <property type="entry name" value="CHAD_dom_sf"/>
</dbReference>
<keyword evidence="3" id="KW-1185">Reference proteome</keyword>
<dbReference type="Gene3D" id="1.40.20.10">
    <property type="entry name" value="CHAD domain"/>
    <property type="match status" value="1"/>
</dbReference>
<evidence type="ECO:0000313" key="2">
    <source>
        <dbReference type="EMBL" id="MDI3319766.1"/>
    </source>
</evidence>
<evidence type="ECO:0000313" key="3">
    <source>
        <dbReference type="Proteomes" id="UP001226434"/>
    </source>
</evidence>
<accession>A0ABT6RB30</accession>
<dbReference type="EMBL" id="JASBRG010000005">
    <property type="protein sequence ID" value="MDI3319766.1"/>
    <property type="molecule type" value="Genomic_DNA"/>
</dbReference>
<proteinExistence type="predicted"/>
<organism evidence="2 3">
    <name type="scientific">Pinibacter soli</name>
    <dbReference type="NCBI Taxonomy" id="3044211"/>
    <lineage>
        <taxon>Bacteria</taxon>
        <taxon>Pseudomonadati</taxon>
        <taxon>Bacteroidota</taxon>
        <taxon>Chitinophagia</taxon>
        <taxon>Chitinophagales</taxon>
        <taxon>Chitinophagaceae</taxon>
        <taxon>Pinibacter</taxon>
    </lineage>
</organism>
<dbReference type="Pfam" id="PF05235">
    <property type="entry name" value="CHAD"/>
    <property type="match status" value="1"/>
</dbReference>
<name>A0ABT6RB30_9BACT</name>
<dbReference type="PANTHER" id="PTHR39339">
    <property type="entry name" value="SLR1444 PROTEIN"/>
    <property type="match status" value="1"/>
</dbReference>
<sequence>MKKKTIEESIEKRCEKINKLQGKLADKFDMEDIHQLRLQVKKIRATFRLLNENDHQEKIRLPRRLKDLYLSVGMIRNIQLLRDKISKEASNPNDAIVLATLTQLNFDEDGWKEKANKYSKGKKVIKKEKILKRIDTAVDEKTVKKFARKKLSEMQAQGSIDFSDNALHNVRKILKDFTYTWPHIEKYATSAMPIALRTQDKVKSLTEMIGDFQDTRVFLDILHVGTRIEQPTQNGSAAMENFKYNLFQQKRKMKKQIQNRLNHINLQAATRSN</sequence>
<feature type="domain" description="CHAD" evidence="1">
    <location>
        <begin position="11"/>
        <end position="222"/>
    </location>
</feature>
<dbReference type="PANTHER" id="PTHR39339:SF1">
    <property type="entry name" value="CHAD DOMAIN-CONTAINING PROTEIN"/>
    <property type="match status" value="1"/>
</dbReference>
<reference evidence="2 3" key="1">
    <citation type="submission" date="2023-05" db="EMBL/GenBank/DDBJ databases">
        <title>Genome sequence of Pinibacter sp. MAH-24.</title>
        <authorList>
            <person name="Huq M.A."/>
        </authorList>
    </citation>
    <scope>NUCLEOTIDE SEQUENCE [LARGE SCALE GENOMIC DNA]</scope>
    <source>
        <strain evidence="2 3">MAH-24</strain>
    </source>
</reference>
<dbReference type="RefSeq" id="WP_282333868.1">
    <property type="nucleotide sequence ID" value="NZ_JASBRG010000005.1"/>
</dbReference>
<protein>
    <submittedName>
        <fullName evidence="2">CHAD domain-containing protein</fullName>
    </submittedName>
</protein>
<gene>
    <name evidence="2" type="ORF">QJ048_08280</name>
</gene>
<evidence type="ECO:0000259" key="1">
    <source>
        <dbReference type="Pfam" id="PF05235"/>
    </source>
</evidence>
<comment type="caution">
    <text evidence="2">The sequence shown here is derived from an EMBL/GenBank/DDBJ whole genome shotgun (WGS) entry which is preliminary data.</text>
</comment>
<dbReference type="Proteomes" id="UP001226434">
    <property type="component" value="Unassembled WGS sequence"/>
</dbReference>
<dbReference type="InterPro" id="IPR007899">
    <property type="entry name" value="CHAD_dom"/>
</dbReference>